<feature type="transmembrane region" description="Helical" evidence="1">
    <location>
        <begin position="41"/>
        <end position="59"/>
    </location>
</feature>
<dbReference type="AlphaFoldDB" id="A0A0U1HQR9"/>
<feature type="transmembrane region" description="Helical" evidence="1">
    <location>
        <begin position="12"/>
        <end position="35"/>
    </location>
</feature>
<evidence type="ECO:0000313" key="2">
    <source>
        <dbReference type="EMBL" id="CQI88877.1"/>
    </source>
</evidence>
<keyword evidence="1" id="KW-0472">Membrane</keyword>
<evidence type="ECO:0000256" key="1">
    <source>
        <dbReference type="SAM" id="Phobius"/>
    </source>
</evidence>
<proteinExistence type="predicted"/>
<accession>A0A0U1HQR9</accession>
<organism evidence="2 3">
    <name type="scientific">Yersinia rohdei</name>
    <dbReference type="NCBI Taxonomy" id="29485"/>
    <lineage>
        <taxon>Bacteria</taxon>
        <taxon>Pseudomonadati</taxon>
        <taxon>Pseudomonadota</taxon>
        <taxon>Gammaproteobacteria</taxon>
        <taxon>Enterobacterales</taxon>
        <taxon>Yersiniaceae</taxon>
        <taxon>Yersinia</taxon>
    </lineage>
</organism>
<gene>
    <name evidence="2" type="ORF">ERS008555_01227</name>
</gene>
<dbReference type="EMBL" id="CTKE01000005">
    <property type="protein sequence ID" value="CQI88877.1"/>
    <property type="molecule type" value="Genomic_DNA"/>
</dbReference>
<keyword evidence="1" id="KW-0812">Transmembrane</keyword>
<sequence>MKSKVINGLLRFAFDIIGTIVSFAVVVGLVVAYAFYEGITAWLVAIGSIVGGAIIFWVVQKYSDKFTVTKQK</sequence>
<dbReference type="Proteomes" id="UP000042054">
    <property type="component" value="Unassembled WGS sequence"/>
</dbReference>
<name>A0A0U1HQR9_YERRO</name>
<keyword evidence="1" id="KW-1133">Transmembrane helix</keyword>
<evidence type="ECO:0000313" key="3">
    <source>
        <dbReference type="Proteomes" id="UP000042054"/>
    </source>
</evidence>
<dbReference type="RefSeq" id="WP_050534738.1">
    <property type="nucleotide sequence ID" value="NZ_CTKE01000005.1"/>
</dbReference>
<protein>
    <submittedName>
        <fullName evidence="2">Uncharacterized protein</fullName>
    </submittedName>
</protein>
<reference evidence="2 3" key="1">
    <citation type="submission" date="2015-03" db="EMBL/GenBank/DDBJ databases">
        <authorList>
            <person name="Murphy D."/>
        </authorList>
    </citation>
    <scope>NUCLEOTIDE SEQUENCE [LARGE SCALE GENOMIC DNA]</scope>
    <source>
        <strain evidence="2 3">68/02</strain>
    </source>
</reference>